<organism evidence="1 2">
    <name type="scientific">Plakobranchus ocellatus</name>
    <dbReference type="NCBI Taxonomy" id="259542"/>
    <lineage>
        <taxon>Eukaryota</taxon>
        <taxon>Metazoa</taxon>
        <taxon>Spiralia</taxon>
        <taxon>Lophotrochozoa</taxon>
        <taxon>Mollusca</taxon>
        <taxon>Gastropoda</taxon>
        <taxon>Heterobranchia</taxon>
        <taxon>Euthyneura</taxon>
        <taxon>Panpulmonata</taxon>
        <taxon>Sacoglossa</taxon>
        <taxon>Placobranchoidea</taxon>
        <taxon>Plakobranchidae</taxon>
        <taxon>Plakobranchus</taxon>
    </lineage>
</organism>
<sequence length="108" mass="11946">MASQEKVMSGLSGQVAAGGAQIYDREIPANLTADSLSTVPPKSRQEGNFRRILSRVINEVLDDEEKCLAYIRIKPLTFATLLQKRSLHTTVILCSPHIEKKILRPKSG</sequence>
<accession>A0AAV3YQN4</accession>
<dbReference type="Proteomes" id="UP000735302">
    <property type="component" value="Unassembled WGS sequence"/>
</dbReference>
<gene>
    <name evidence="1" type="ORF">PoB_001195000</name>
</gene>
<protein>
    <submittedName>
        <fullName evidence="1">Uncharacterized protein</fullName>
    </submittedName>
</protein>
<evidence type="ECO:0000313" key="1">
    <source>
        <dbReference type="EMBL" id="GFN85444.1"/>
    </source>
</evidence>
<evidence type="ECO:0000313" key="2">
    <source>
        <dbReference type="Proteomes" id="UP000735302"/>
    </source>
</evidence>
<dbReference type="AlphaFoldDB" id="A0AAV3YQN4"/>
<name>A0AAV3YQN4_9GAST</name>
<comment type="caution">
    <text evidence="1">The sequence shown here is derived from an EMBL/GenBank/DDBJ whole genome shotgun (WGS) entry which is preliminary data.</text>
</comment>
<dbReference type="EMBL" id="BLXT01001414">
    <property type="protein sequence ID" value="GFN85444.1"/>
    <property type="molecule type" value="Genomic_DNA"/>
</dbReference>
<reference evidence="1 2" key="1">
    <citation type="journal article" date="2021" name="Elife">
        <title>Chloroplast acquisition without the gene transfer in kleptoplastic sea slugs, Plakobranchus ocellatus.</title>
        <authorList>
            <person name="Maeda T."/>
            <person name="Takahashi S."/>
            <person name="Yoshida T."/>
            <person name="Shimamura S."/>
            <person name="Takaki Y."/>
            <person name="Nagai Y."/>
            <person name="Toyoda A."/>
            <person name="Suzuki Y."/>
            <person name="Arimoto A."/>
            <person name="Ishii H."/>
            <person name="Satoh N."/>
            <person name="Nishiyama T."/>
            <person name="Hasebe M."/>
            <person name="Maruyama T."/>
            <person name="Minagawa J."/>
            <person name="Obokata J."/>
            <person name="Shigenobu S."/>
        </authorList>
    </citation>
    <scope>NUCLEOTIDE SEQUENCE [LARGE SCALE GENOMIC DNA]</scope>
</reference>
<proteinExistence type="predicted"/>
<keyword evidence="2" id="KW-1185">Reference proteome</keyword>